<dbReference type="GO" id="GO:0005829">
    <property type="term" value="C:cytosol"/>
    <property type="evidence" value="ECO:0007669"/>
    <property type="project" value="TreeGrafter"/>
</dbReference>
<evidence type="ECO:0000256" key="13">
    <source>
        <dbReference type="PIRSR" id="PIRSR000099-4"/>
    </source>
</evidence>
<keyword evidence="8" id="KW-0028">Amino-acid biosynthesis</keyword>
<evidence type="ECO:0000256" key="6">
    <source>
        <dbReference type="ARBA" id="ARBA00023002"/>
    </source>
</evidence>
<dbReference type="Gene3D" id="3.40.50.1980">
    <property type="entry name" value="Nitrogenase molybdenum iron protein domain"/>
    <property type="match status" value="2"/>
</dbReference>
<comment type="caution">
    <text evidence="15">The sequence shown here is derived from an EMBL/GenBank/DDBJ whole genome shotgun (WGS) entry which is preliminary data.</text>
</comment>
<feature type="binding site" evidence="8 12">
    <location>
        <position position="359"/>
    </location>
    <ligand>
        <name>substrate</name>
    </ligand>
</feature>
<evidence type="ECO:0000256" key="11">
    <source>
        <dbReference type="PIRSR" id="PIRSR000099-2"/>
    </source>
</evidence>
<dbReference type="SUPFAM" id="SSF53720">
    <property type="entry name" value="ALDH-like"/>
    <property type="match status" value="1"/>
</dbReference>
<dbReference type="EC" id="1.1.1.23" evidence="3 8"/>
<dbReference type="Proteomes" id="UP000473648">
    <property type="component" value="Unassembled WGS sequence"/>
</dbReference>
<feature type="binding site" evidence="8 12">
    <location>
        <position position="418"/>
    </location>
    <ligand>
        <name>substrate</name>
    </ligand>
</feature>
<evidence type="ECO:0000256" key="10">
    <source>
        <dbReference type="PIRSR" id="PIRSR000099-1"/>
    </source>
</evidence>
<dbReference type="UniPathway" id="UPA00031">
    <property type="reaction ID" value="UER00014"/>
</dbReference>
<evidence type="ECO:0000256" key="9">
    <source>
        <dbReference type="PIRNR" id="PIRNR000099"/>
    </source>
</evidence>
<feature type="binding site" evidence="8 12">
    <location>
        <position position="256"/>
    </location>
    <ligand>
        <name>substrate</name>
    </ligand>
</feature>
<dbReference type="InterPro" id="IPR022695">
    <property type="entry name" value="Histidinol_DH_monofunct"/>
</dbReference>
<comment type="similarity">
    <text evidence="2 8 9 14">Belongs to the histidinol dehydrogenase family.</text>
</comment>
<feature type="active site" description="Proton acceptor" evidence="8 10">
    <location>
        <position position="325"/>
    </location>
</feature>
<comment type="function">
    <text evidence="1 8">Catalyzes the sequential NAD-dependent oxidations of L-histidinol to L-histidinaldehyde and then to L-histidine.</text>
</comment>
<evidence type="ECO:0000256" key="1">
    <source>
        <dbReference type="ARBA" id="ARBA00003850"/>
    </source>
</evidence>
<feature type="binding site" evidence="8 11">
    <location>
        <position position="126"/>
    </location>
    <ligand>
        <name>NAD(+)</name>
        <dbReference type="ChEBI" id="CHEBI:57540"/>
    </ligand>
</feature>
<feature type="binding site" evidence="8 13">
    <location>
        <position position="418"/>
    </location>
    <ligand>
        <name>Zn(2+)</name>
        <dbReference type="ChEBI" id="CHEBI:29105"/>
    </ligand>
</feature>
<comment type="pathway">
    <text evidence="8">Amino-acid biosynthesis; L-histidine biosynthesis; L-histidine from 5-phospho-alpha-D-ribose 1-diphosphate: step 9/9.</text>
</comment>
<evidence type="ECO:0000256" key="12">
    <source>
        <dbReference type="PIRSR" id="PIRSR000099-3"/>
    </source>
</evidence>
<evidence type="ECO:0000256" key="14">
    <source>
        <dbReference type="RuleBase" id="RU004175"/>
    </source>
</evidence>
<dbReference type="HAMAP" id="MF_01024">
    <property type="entry name" value="HisD"/>
    <property type="match status" value="1"/>
</dbReference>
<comment type="cofactor">
    <cofactor evidence="8 13">
        <name>Zn(2+)</name>
        <dbReference type="ChEBI" id="CHEBI:29105"/>
    </cofactor>
    <text evidence="8 13">Binds 1 zinc ion per subunit.</text>
</comment>
<evidence type="ECO:0000256" key="4">
    <source>
        <dbReference type="ARBA" id="ARBA00022723"/>
    </source>
</evidence>
<name>A0A6L5GQ48_9FIRM</name>
<dbReference type="NCBIfam" id="TIGR00069">
    <property type="entry name" value="hisD"/>
    <property type="match status" value="1"/>
</dbReference>
<sequence>MKKYTYSADVKQQLDIILKRSESDHQDVRATVLDIIDRVKSEGDSALKDYEAKFDHCQLDSLKVTPEEIDRAFAETDPALIETIKRSAENIRAFHEHQKETTWTIHPKAGITLGQHITPIDRVGVYVPGGKAAYPSTVLMDTIPAVVAGVGTIAMVTPPDASGNINQNILCAAKIAGVTEIYKVGGAQAIAALAYGTETIAPVNKIVGPGNIFVATAKKEVFGKVAIDMIAGPSEVCVIADATANPVYIAADLLSQAEHDEMAMPVLVTTDDALADQVIAEIDRQIDTDLRRKAIAKASVTDHGFVFVCETLDDAFELTNQIAPEHLELAIDNAEKYLDCVRNAGAIFLGMYSPEPLGDYFAGPNHTLPTSGTAKFSSPLGVYDFIKRSSIIQYDRDNLKAAADDITAFAYSEGLDAHAKSIERRFSNDA</sequence>
<keyword evidence="6 8" id="KW-0560">Oxidoreductase</keyword>
<evidence type="ECO:0000256" key="2">
    <source>
        <dbReference type="ARBA" id="ARBA00010178"/>
    </source>
</evidence>
<feature type="binding site" evidence="8 13">
    <location>
        <position position="256"/>
    </location>
    <ligand>
        <name>Zn(2+)</name>
        <dbReference type="ChEBI" id="CHEBI:29105"/>
    </ligand>
</feature>
<evidence type="ECO:0000256" key="8">
    <source>
        <dbReference type="HAMAP-Rule" id="MF_01024"/>
    </source>
</evidence>
<dbReference type="PRINTS" id="PR00083">
    <property type="entry name" value="HOLDHDRGNASE"/>
</dbReference>
<dbReference type="FunFam" id="3.40.50.1980:FF:000026">
    <property type="entry name" value="Histidinol dehydrogenase"/>
    <property type="match status" value="1"/>
</dbReference>
<gene>
    <name evidence="8 15" type="primary">hisD</name>
    <name evidence="15" type="ORF">FRC53_02920</name>
</gene>
<reference evidence="15" key="1">
    <citation type="journal article" date="2020" name="Appl. Environ. Microbiol.">
        <title>Medium-Chain Fatty Acid Synthesis by 'Candidatus Weimeria bifida' gen. nov., sp. nov., and 'Candidatus Pseudoramibacter fermentans' sp. nov.</title>
        <authorList>
            <person name="Scarborough M.J."/>
            <person name="Myers K.S."/>
            <person name="Donohue T.J."/>
            <person name="Noguera D.R."/>
        </authorList>
    </citation>
    <scope>NUCLEOTIDE SEQUENCE</scope>
    <source>
        <strain evidence="15">EUB1.1</strain>
    </source>
</reference>
<dbReference type="GO" id="GO:0051287">
    <property type="term" value="F:NAD binding"/>
    <property type="evidence" value="ECO:0007669"/>
    <property type="project" value="InterPro"/>
</dbReference>
<accession>A0A6L5GQ48</accession>
<dbReference type="Pfam" id="PF00815">
    <property type="entry name" value="Histidinol_dh"/>
    <property type="match status" value="1"/>
</dbReference>
<feature type="active site" description="Proton acceptor" evidence="8 10">
    <location>
        <position position="326"/>
    </location>
</feature>
<dbReference type="InterPro" id="IPR016161">
    <property type="entry name" value="Ald_DH/histidinol_DH"/>
</dbReference>
<feature type="binding site" evidence="8 12">
    <location>
        <position position="326"/>
    </location>
    <ligand>
        <name>substrate</name>
    </ligand>
</feature>
<dbReference type="PANTHER" id="PTHR21256">
    <property type="entry name" value="HISTIDINOL DEHYDROGENASE HDH"/>
    <property type="match status" value="1"/>
</dbReference>
<comment type="catalytic activity">
    <reaction evidence="7 8">
        <text>L-histidinol + 2 NAD(+) + H2O = L-histidine + 2 NADH + 3 H(+)</text>
        <dbReference type="Rhea" id="RHEA:20641"/>
        <dbReference type="ChEBI" id="CHEBI:15377"/>
        <dbReference type="ChEBI" id="CHEBI:15378"/>
        <dbReference type="ChEBI" id="CHEBI:57540"/>
        <dbReference type="ChEBI" id="CHEBI:57595"/>
        <dbReference type="ChEBI" id="CHEBI:57699"/>
        <dbReference type="ChEBI" id="CHEBI:57945"/>
        <dbReference type="EC" id="1.1.1.23"/>
    </reaction>
</comment>
<dbReference type="PIRSF" id="PIRSF000099">
    <property type="entry name" value="Histidinol_dh"/>
    <property type="match status" value="1"/>
</dbReference>
<feature type="binding site" evidence="8 12">
    <location>
        <position position="413"/>
    </location>
    <ligand>
        <name>substrate</name>
    </ligand>
</feature>
<feature type="binding site" evidence="8 11">
    <location>
        <position position="188"/>
    </location>
    <ligand>
        <name>NAD(+)</name>
        <dbReference type="ChEBI" id="CHEBI:57540"/>
    </ligand>
</feature>
<dbReference type="EMBL" id="VOGB01000004">
    <property type="protein sequence ID" value="MQM72381.1"/>
    <property type="molecule type" value="Genomic_DNA"/>
</dbReference>
<dbReference type="FunFam" id="3.40.50.1980:FF:000001">
    <property type="entry name" value="Histidinol dehydrogenase"/>
    <property type="match status" value="1"/>
</dbReference>
<keyword evidence="8" id="KW-0368">Histidine biosynthesis</keyword>
<keyword evidence="8 11" id="KW-0520">NAD</keyword>
<dbReference type="InterPro" id="IPR001692">
    <property type="entry name" value="Histidinol_DH_CS"/>
</dbReference>
<evidence type="ECO:0000313" key="15">
    <source>
        <dbReference type="EMBL" id="MQM72381.1"/>
    </source>
</evidence>
<organism evidence="15 16">
    <name type="scientific">Candidatus Pseudoramibacter fermentans</name>
    <dbReference type="NCBI Taxonomy" id="2594427"/>
    <lineage>
        <taxon>Bacteria</taxon>
        <taxon>Bacillati</taxon>
        <taxon>Bacillota</taxon>
        <taxon>Clostridia</taxon>
        <taxon>Eubacteriales</taxon>
        <taxon>Eubacteriaceae</taxon>
        <taxon>Pseudoramibacter</taxon>
    </lineage>
</organism>
<feature type="binding site" evidence="8 12">
    <location>
        <position position="234"/>
    </location>
    <ligand>
        <name>substrate</name>
    </ligand>
</feature>
<protein>
    <recommendedName>
        <fullName evidence="3 8">Histidinol dehydrogenase</fullName>
        <shortName evidence="8">HDH</shortName>
        <ecNumber evidence="3 8">1.1.1.23</ecNumber>
    </recommendedName>
</protein>
<evidence type="ECO:0000313" key="16">
    <source>
        <dbReference type="Proteomes" id="UP000473648"/>
    </source>
</evidence>
<feature type="binding site" evidence="8 11">
    <location>
        <position position="211"/>
    </location>
    <ligand>
        <name>NAD(+)</name>
        <dbReference type="ChEBI" id="CHEBI:57540"/>
    </ligand>
</feature>
<dbReference type="Gene3D" id="1.20.5.1300">
    <property type="match status" value="1"/>
</dbReference>
<evidence type="ECO:0000256" key="3">
    <source>
        <dbReference type="ARBA" id="ARBA00012965"/>
    </source>
</evidence>
<dbReference type="GO" id="GO:0008270">
    <property type="term" value="F:zinc ion binding"/>
    <property type="evidence" value="ECO:0007669"/>
    <property type="project" value="UniProtKB-UniRule"/>
</dbReference>
<dbReference type="GO" id="GO:0000105">
    <property type="term" value="P:L-histidine biosynthetic process"/>
    <property type="evidence" value="ECO:0007669"/>
    <property type="project" value="UniProtKB-UniRule"/>
</dbReference>
<keyword evidence="4 8" id="KW-0479">Metal-binding</keyword>
<keyword evidence="5 8" id="KW-0862">Zinc</keyword>
<dbReference type="CDD" id="cd06572">
    <property type="entry name" value="Histidinol_dh"/>
    <property type="match status" value="1"/>
</dbReference>
<feature type="binding site" evidence="8 13">
    <location>
        <position position="259"/>
    </location>
    <ligand>
        <name>Zn(2+)</name>
        <dbReference type="ChEBI" id="CHEBI:29105"/>
    </ligand>
</feature>
<dbReference type="PANTHER" id="PTHR21256:SF2">
    <property type="entry name" value="HISTIDINE BIOSYNTHESIS TRIFUNCTIONAL PROTEIN"/>
    <property type="match status" value="1"/>
</dbReference>
<evidence type="ECO:0000256" key="5">
    <source>
        <dbReference type="ARBA" id="ARBA00022833"/>
    </source>
</evidence>
<dbReference type="InterPro" id="IPR012131">
    <property type="entry name" value="Hstdl_DH"/>
</dbReference>
<dbReference type="PROSITE" id="PS00611">
    <property type="entry name" value="HISOL_DEHYDROGENASE"/>
    <property type="match status" value="1"/>
</dbReference>
<dbReference type="AlphaFoldDB" id="A0A6L5GQ48"/>
<dbReference type="GO" id="GO:0004399">
    <property type="term" value="F:histidinol dehydrogenase activity"/>
    <property type="evidence" value="ECO:0007669"/>
    <property type="project" value="UniProtKB-UniRule"/>
</dbReference>
<evidence type="ECO:0000256" key="7">
    <source>
        <dbReference type="ARBA" id="ARBA00049489"/>
    </source>
</evidence>
<feature type="binding site" evidence="8 13">
    <location>
        <position position="359"/>
    </location>
    <ligand>
        <name>Zn(2+)</name>
        <dbReference type="ChEBI" id="CHEBI:29105"/>
    </ligand>
</feature>
<keyword evidence="16" id="KW-1185">Reference proteome</keyword>
<proteinExistence type="inferred from homology"/>
<feature type="binding site" evidence="8 12">
    <location>
        <position position="259"/>
    </location>
    <ligand>
        <name>substrate</name>
    </ligand>
</feature>